<protein>
    <submittedName>
        <fullName evidence="3">Uncharacterized protein</fullName>
    </submittedName>
</protein>
<accession>A0A834MTQ4</accession>
<dbReference type="GO" id="GO:0020037">
    <property type="term" value="F:heme binding"/>
    <property type="evidence" value="ECO:0007669"/>
    <property type="project" value="InterPro"/>
</dbReference>
<evidence type="ECO:0000256" key="1">
    <source>
        <dbReference type="ARBA" id="ARBA00010617"/>
    </source>
</evidence>
<dbReference type="EMBL" id="JACSDZ010000019">
    <property type="protein sequence ID" value="KAF7383344.1"/>
    <property type="molecule type" value="Genomic_DNA"/>
</dbReference>
<dbReference type="GO" id="GO:0016705">
    <property type="term" value="F:oxidoreductase activity, acting on paired donors, with incorporation or reduction of molecular oxygen"/>
    <property type="evidence" value="ECO:0007669"/>
    <property type="project" value="InterPro"/>
</dbReference>
<evidence type="ECO:0000313" key="4">
    <source>
        <dbReference type="Proteomes" id="UP000617340"/>
    </source>
</evidence>
<name>A0A834MTQ4_VESGE</name>
<dbReference type="Gene3D" id="3.30.420.10">
    <property type="entry name" value="Ribonuclease H-like superfamily/Ribonuclease H"/>
    <property type="match status" value="1"/>
</dbReference>
<dbReference type="GO" id="GO:0004497">
    <property type="term" value="F:monooxygenase activity"/>
    <property type="evidence" value="ECO:0007669"/>
    <property type="project" value="UniProtKB-KW"/>
</dbReference>
<dbReference type="Proteomes" id="UP000617340">
    <property type="component" value="Unassembled WGS sequence"/>
</dbReference>
<evidence type="ECO:0000256" key="2">
    <source>
        <dbReference type="ARBA" id="ARBA00023033"/>
    </source>
</evidence>
<reference evidence="3" key="1">
    <citation type="journal article" date="2020" name="G3 (Bethesda)">
        <title>High-Quality Assemblies for Three Invasive Social Wasps from the &lt;i&gt;Vespula&lt;/i&gt; Genus.</title>
        <authorList>
            <person name="Harrop T.W.R."/>
            <person name="Guhlin J."/>
            <person name="McLaughlin G.M."/>
            <person name="Permina E."/>
            <person name="Stockwell P."/>
            <person name="Gilligan J."/>
            <person name="Le Lec M.F."/>
            <person name="Gruber M.A.M."/>
            <person name="Quinn O."/>
            <person name="Lovegrove M."/>
            <person name="Duncan E.J."/>
            <person name="Remnant E.J."/>
            <person name="Van Eeckhoven J."/>
            <person name="Graham B."/>
            <person name="Knapp R.A."/>
            <person name="Langford K.W."/>
            <person name="Kronenberg Z."/>
            <person name="Press M.O."/>
            <person name="Eacker S.M."/>
            <person name="Wilson-Rankin E.E."/>
            <person name="Purcell J."/>
            <person name="Lester P.J."/>
            <person name="Dearden P.K."/>
        </authorList>
    </citation>
    <scope>NUCLEOTIDE SEQUENCE</scope>
    <source>
        <strain evidence="3">Linc-1</strain>
    </source>
</reference>
<sequence>MGNIKQFTTILKNWIIPKGSSGVVFIYKLQWNEEYWNEPLTFDPDRFLASEDHSKNFLAFSQAERYYITQSPDLYPIEMLWIDVNKHVKKQELKNINELCARIEGAWCFNYRWDRCIRFIESMPRRYAAVLRNKDVATKY</sequence>
<dbReference type="GO" id="GO:0005506">
    <property type="term" value="F:iron ion binding"/>
    <property type="evidence" value="ECO:0007669"/>
    <property type="project" value="InterPro"/>
</dbReference>
<organism evidence="3 4">
    <name type="scientific">Vespula germanica</name>
    <name type="common">German yellow jacket</name>
    <name type="synonym">Paravespula germanica</name>
    <dbReference type="NCBI Taxonomy" id="30212"/>
    <lineage>
        <taxon>Eukaryota</taxon>
        <taxon>Metazoa</taxon>
        <taxon>Ecdysozoa</taxon>
        <taxon>Arthropoda</taxon>
        <taxon>Hexapoda</taxon>
        <taxon>Insecta</taxon>
        <taxon>Pterygota</taxon>
        <taxon>Neoptera</taxon>
        <taxon>Endopterygota</taxon>
        <taxon>Hymenoptera</taxon>
        <taxon>Apocrita</taxon>
        <taxon>Aculeata</taxon>
        <taxon>Vespoidea</taxon>
        <taxon>Vespidae</taxon>
        <taxon>Vespinae</taxon>
        <taxon>Vespula</taxon>
    </lineage>
</organism>
<keyword evidence="4" id="KW-1185">Reference proteome</keyword>
<dbReference type="InterPro" id="IPR036397">
    <property type="entry name" value="RNaseH_sf"/>
</dbReference>
<gene>
    <name evidence="3" type="ORF">HZH68_015193</name>
</gene>
<dbReference type="GO" id="GO:0003676">
    <property type="term" value="F:nucleic acid binding"/>
    <property type="evidence" value="ECO:0007669"/>
    <property type="project" value="InterPro"/>
</dbReference>
<dbReference type="InterPro" id="IPR001128">
    <property type="entry name" value="Cyt_P450"/>
</dbReference>
<dbReference type="InterPro" id="IPR036396">
    <property type="entry name" value="Cyt_P450_sf"/>
</dbReference>
<comment type="similarity">
    <text evidence="1">Belongs to the cytochrome P450 family.</text>
</comment>
<dbReference type="SUPFAM" id="SSF48264">
    <property type="entry name" value="Cytochrome P450"/>
    <property type="match status" value="1"/>
</dbReference>
<keyword evidence="2" id="KW-0503">Monooxygenase</keyword>
<evidence type="ECO:0000313" key="3">
    <source>
        <dbReference type="EMBL" id="KAF7383344.1"/>
    </source>
</evidence>
<dbReference type="AlphaFoldDB" id="A0A834MTQ4"/>
<proteinExistence type="inferred from homology"/>
<keyword evidence="2" id="KW-0560">Oxidoreductase</keyword>
<dbReference type="Pfam" id="PF00067">
    <property type="entry name" value="p450"/>
    <property type="match status" value="1"/>
</dbReference>
<comment type="caution">
    <text evidence="3">The sequence shown here is derived from an EMBL/GenBank/DDBJ whole genome shotgun (WGS) entry which is preliminary data.</text>
</comment>